<feature type="binding site" evidence="7">
    <location>
        <position position="182"/>
    </location>
    <ligand>
        <name>FMN</name>
        <dbReference type="ChEBI" id="CHEBI:58210"/>
    </ligand>
</feature>
<comment type="similarity">
    <text evidence="5">Belongs to the FMN-dependent alpha-hydroxy acid dehydrogenase family.</text>
</comment>
<gene>
    <name evidence="9" type="ORF">G5C33_10880</name>
</gene>
<evidence type="ECO:0000259" key="8">
    <source>
        <dbReference type="PROSITE" id="PS51349"/>
    </source>
</evidence>
<dbReference type="CDD" id="cd02809">
    <property type="entry name" value="alpha_hydroxyacid_oxid_FMN"/>
    <property type="match status" value="1"/>
</dbReference>
<keyword evidence="4" id="KW-0560">Oxidoreductase</keyword>
<evidence type="ECO:0000256" key="1">
    <source>
        <dbReference type="ARBA" id="ARBA00001917"/>
    </source>
</evidence>
<dbReference type="GO" id="GO:0005886">
    <property type="term" value="C:plasma membrane"/>
    <property type="evidence" value="ECO:0007669"/>
    <property type="project" value="TreeGrafter"/>
</dbReference>
<feature type="binding site" evidence="7">
    <location>
        <begin position="104"/>
        <end position="106"/>
    </location>
    <ligand>
        <name>FMN</name>
        <dbReference type="ChEBI" id="CHEBI:58210"/>
    </ligand>
</feature>
<dbReference type="Pfam" id="PF01070">
    <property type="entry name" value="FMN_dh"/>
    <property type="match status" value="1"/>
</dbReference>
<protein>
    <submittedName>
        <fullName evidence="9">Alpha-hydroxy-acid oxidizing protein</fullName>
    </submittedName>
</protein>
<feature type="binding site" evidence="7">
    <location>
        <position position="133"/>
    </location>
    <ligand>
        <name>FMN</name>
        <dbReference type="ChEBI" id="CHEBI:58210"/>
    </ligand>
</feature>
<dbReference type="AlphaFoldDB" id="A0A6G6Y5M2"/>
<evidence type="ECO:0000256" key="4">
    <source>
        <dbReference type="ARBA" id="ARBA00023002"/>
    </source>
</evidence>
<dbReference type="InterPro" id="IPR000262">
    <property type="entry name" value="FMN-dep_DH"/>
</dbReference>
<evidence type="ECO:0000313" key="10">
    <source>
        <dbReference type="Proteomes" id="UP000501568"/>
    </source>
</evidence>
<dbReference type="PIRSF" id="PIRSF000138">
    <property type="entry name" value="Al-hdrx_acd_dh"/>
    <property type="match status" value="1"/>
</dbReference>
<feature type="binding site" evidence="7">
    <location>
        <position position="156"/>
    </location>
    <ligand>
        <name>glyoxylate</name>
        <dbReference type="ChEBI" id="CHEBI:36655"/>
    </ligand>
</feature>
<dbReference type="InterPro" id="IPR037396">
    <property type="entry name" value="FMN_HAD"/>
</dbReference>
<dbReference type="Gene3D" id="3.20.20.70">
    <property type="entry name" value="Aldolase class I"/>
    <property type="match status" value="1"/>
</dbReference>
<feature type="binding site" evidence="7">
    <location>
        <position position="278"/>
    </location>
    <ligand>
        <name>FMN</name>
        <dbReference type="ChEBI" id="CHEBI:58210"/>
    </ligand>
</feature>
<keyword evidence="10" id="KW-1185">Reference proteome</keyword>
<feature type="domain" description="FMN hydroxy acid dehydrogenase" evidence="8">
    <location>
        <begin position="25"/>
        <end position="407"/>
    </location>
</feature>
<dbReference type="PANTHER" id="PTHR10578:SF107">
    <property type="entry name" value="2-HYDROXYACID OXIDASE 1"/>
    <property type="match status" value="1"/>
</dbReference>
<feature type="binding site" evidence="7">
    <location>
        <position position="51"/>
    </location>
    <ligand>
        <name>glyoxylate</name>
        <dbReference type="ChEBI" id="CHEBI:36655"/>
    </ligand>
</feature>
<evidence type="ECO:0000256" key="3">
    <source>
        <dbReference type="ARBA" id="ARBA00022643"/>
    </source>
</evidence>
<dbReference type="Proteomes" id="UP000501568">
    <property type="component" value="Chromosome"/>
</dbReference>
<organism evidence="9 10">
    <name type="scientific">Stakelama tenebrarum</name>
    <dbReference type="NCBI Taxonomy" id="2711215"/>
    <lineage>
        <taxon>Bacteria</taxon>
        <taxon>Pseudomonadati</taxon>
        <taxon>Pseudomonadota</taxon>
        <taxon>Alphaproteobacteria</taxon>
        <taxon>Sphingomonadales</taxon>
        <taxon>Sphingomonadaceae</taxon>
        <taxon>Stakelama</taxon>
    </lineage>
</organism>
<dbReference type="GO" id="GO:0009060">
    <property type="term" value="P:aerobic respiration"/>
    <property type="evidence" value="ECO:0007669"/>
    <property type="project" value="TreeGrafter"/>
</dbReference>
<feature type="active site" description="Proton acceptor" evidence="6">
    <location>
        <position position="302"/>
    </location>
</feature>
<dbReference type="InterPro" id="IPR013785">
    <property type="entry name" value="Aldolase_TIM"/>
</dbReference>
<feature type="binding site" evidence="7">
    <location>
        <begin position="356"/>
        <end position="357"/>
    </location>
    <ligand>
        <name>FMN</name>
        <dbReference type="ChEBI" id="CHEBI:58210"/>
    </ligand>
</feature>
<reference evidence="9 10" key="1">
    <citation type="submission" date="2020-02" db="EMBL/GenBank/DDBJ databases">
        <authorList>
            <person name="Zheng R.K."/>
            <person name="Sun C.M."/>
        </authorList>
    </citation>
    <scope>NUCLEOTIDE SEQUENCE [LARGE SCALE GENOMIC DNA]</scope>
    <source>
        <strain evidence="10">zrk23</strain>
    </source>
</reference>
<dbReference type="SUPFAM" id="SSF51395">
    <property type="entry name" value="FMN-linked oxidoreductases"/>
    <property type="match status" value="1"/>
</dbReference>
<proteinExistence type="inferred from homology"/>
<evidence type="ECO:0000313" key="9">
    <source>
        <dbReference type="EMBL" id="QIG80232.1"/>
    </source>
</evidence>
<keyword evidence="2 7" id="KW-0285">Flavoprotein</keyword>
<dbReference type="EMBL" id="CP049109">
    <property type="protein sequence ID" value="QIG80232.1"/>
    <property type="molecule type" value="Genomic_DNA"/>
</dbReference>
<evidence type="ECO:0000256" key="6">
    <source>
        <dbReference type="PIRSR" id="PIRSR000138-1"/>
    </source>
</evidence>
<dbReference type="InterPro" id="IPR012133">
    <property type="entry name" value="Alpha-hydoxy_acid_DH_FMN"/>
</dbReference>
<keyword evidence="3 7" id="KW-0288">FMN</keyword>
<dbReference type="KEGG" id="spzr:G5C33_10880"/>
<comment type="cofactor">
    <cofactor evidence="1">
        <name>FMN</name>
        <dbReference type="ChEBI" id="CHEBI:58210"/>
    </cofactor>
</comment>
<feature type="binding site" evidence="7">
    <location>
        <position position="154"/>
    </location>
    <ligand>
        <name>FMN</name>
        <dbReference type="ChEBI" id="CHEBI:58210"/>
    </ligand>
</feature>
<dbReference type="GO" id="GO:0010181">
    <property type="term" value="F:FMN binding"/>
    <property type="evidence" value="ECO:0007669"/>
    <property type="project" value="InterPro"/>
</dbReference>
<evidence type="ECO:0000256" key="7">
    <source>
        <dbReference type="PIRSR" id="PIRSR000138-2"/>
    </source>
</evidence>
<feature type="binding site" evidence="7">
    <location>
        <position position="305"/>
    </location>
    <ligand>
        <name>glyoxylate</name>
        <dbReference type="ChEBI" id="CHEBI:36655"/>
    </ligand>
</feature>
<evidence type="ECO:0000256" key="2">
    <source>
        <dbReference type="ARBA" id="ARBA00022630"/>
    </source>
</evidence>
<feature type="binding site" evidence="7">
    <location>
        <position position="191"/>
    </location>
    <ligand>
        <name>glyoxylate</name>
        <dbReference type="ChEBI" id="CHEBI:36655"/>
    </ligand>
</feature>
<dbReference type="RefSeq" id="WP_165327237.1">
    <property type="nucleotide sequence ID" value="NZ_CP049109.1"/>
</dbReference>
<name>A0A6G6Y5M2_9SPHN</name>
<sequence length="414" mass="46031">MTPMTSPESAARFRHSPRRQYYRGGNLDRVRAVEDLRARAHKLMPRLVLEYLEAGAGSEATLDREREAFAEWRFLPHTLVDESHRSTERELLGRTAAMPLAIAPTGLNGLFRYHADTMLAKGAARFGVPFIQSTMSNDPMEEVGKVPGLRHWWQLYVFGGEEIWQELLRRADAAGCEALVLTTNSQIFGDREWSDRTRTATGGPTLASIFDAARHPRWMVAALRHGLPRFANVLDFIPKDQRGFFESAHWIRSQMPRDLSWNDVARIRSRWKKPMFLKGLLNLEDVRRARDSGVDGIMLGSHGGRQMDWAASALDILAPAREIVGESVALYMSGGIRHGTDILKALLLGADAVLSGRATLYGLCAAGADGVTCALETLRRQMLNEMGQLGVSSLDALSAEVMVRREKLPVALAS</sequence>
<dbReference type="PROSITE" id="PS51349">
    <property type="entry name" value="FMN_HYDROXY_ACID_DH_2"/>
    <property type="match status" value="1"/>
</dbReference>
<evidence type="ECO:0000256" key="5">
    <source>
        <dbReference type="ARBA" id="ARBA00024042"/>
    </source>
</evidence>
<dbReference type="PANTHER" id="PTHR10578">
    <property type="entry name" value="S -2-HYDROXY-ACID OXIDASE-RELATED"/>
    <property type="match status" value="1"/>
</dbReference>
<feature type="binding site" evidence="7">
    <location>
        <position position="302"/>
    </location>
    <ligand>
        <name>glyoxylate</name>
        <dbReference type="ChEBI" id="CHEBI:36655"/>
    </ligand>
</feature>
<dbReference type="GO" id="GO:0004459">
    <property type="term" value="F:L-lactate dehydrogenase (NAD+) activity"/>
    <property type="evidence" value="ECO:0007669"/>
    <property type="project" value="TreeGrafter"/>
</dbReference>
<accession>A0A6G6Y5M2</accession>